<dbReference type="Pfam" id="PF06220">
    <property type="entry name" value="zf-U1"/>
    <property type="match status" value="1"/>
</dbReference>
<keyword evidence="4" id="KW-0862">Zinc</keyword>
<keyword evidence="6" id="KW-0539">Nucleus</keyword>
<keyword evidence="7" id="KW-0687">Ribonucleoprotein</keyword>
<dbReference type="PANTHER" id="PTHR31148">
    <property type="entry name" value="U1 SMALL NUCLEAR RIBONUCLEOPROTEIN C"/>
    <property type="match status" value="1"/>
</dbReference>
<dbReference type="InterPro" id="IPR017340">
    <property type="entry name" value="U1_snRNP-C"/>
</dbReference>
<dbReference type="InterPro" id="IPR013085">
    <property type="entry name" value="U1-CZ_Znf_C2H2"/>
</dbReference>
<evidence type="ECO:0000256" key="7">
    <source>
        <dbReference type="ARBA" id="ARBA00023274"/>
    </source>
</evidence>
<feature type="region of interest" description="Disordered" evidence="8">
    <location>
        <begin position="45"/>
        <end position="77"/>
    </location>
</feature>
<sequence>MPRFFCDYCHSYLTHDTPSVRKSHLLGKNHLRLAGDYYCNKARQDQRPFLPRTRKPGRDRRREGKPQLAAVQKTGPQRKFALHCDTNRQKRLSRQSSAIRAQEVAAKCQVLEKLYAKSPGYAKVFRPECRLDTGQSVRLDRAPQRANRRPFGGSNASGSAAADGGGSASNIASAHVTRTVKFSPDYASTRTLALLPPPPSLSQWPSCPPLLLASDRAAATTLRDVTRKLERR</sequence>
<dbReference type="EMBL" id="LT598479">
    <property type="protein sequence ID" value="SCU83775.1"/>
    <property type="molecule type" value="Genomic_DNA"/>
</dbReference>
<evidence type="ECO:0000313" key="10">
    <source>
        <dbReference type="EMBL" id="SCU83775.1"/>
    </source>
</evidence>
<dbReference type="GO" id="GO:0008270">
    <property type="term" value="F:zinc ion binding"/>
    <property type="evidence" value="ECO:0007669"/>
    <property type="project" value="UniProtKB-KW"/>
</dbReference>
<dbReference type="GO" id="GO:0005685">
    <property type="term" value="C:U1 snRNP"/>
    <property type="evidence" value="ECO:0007669"/>
    <property type="project" value="InterPro"/>
</dbReference>
<evidence type="ECO:0000259" key="9">
    <source>
        <dbReference type="PROSITE" id="PS50171"/>
    </source>
</evidence>
<dbReference type="InterPro" id="IPR003604">
    <property type="entry name" value="Matrin/U1-like-C_Znf_C2H2"/>
</dbReference>
<feature type="region of interest" description="Disordered" evidence="8">
    <location>
        <begin position="136"/>
        <end position="168"/>
    </location>
</feature>
<dbReference type="Proteomes" id="UP000191144">
    <property type="component" value="Chromosome C"/>
</dbReference>
<comment type="subcellular location">
    <subcellularLocation>
        <location evidence="1">Nucleus</location>
    </subcellularLocation>
</comment>
<dbReference type="InterPro" id="IPR036236">
    <property type="entry name" value="Znf_C2H2_sf"/>
</dbReference>
<organism evidence="10 11">
    <name type="scientific">Lachancea meyersii CBS 8951</name>
    <dbReference type="NCBI Taxonomy" id="1266667"/>
    <lineage>
        <taxon>Eukaryota</taxon>
        <taxon>Fungi</taxon>
        <taxon>Dikarya</taxon>
        <taxon>Ascomycota</taxon>
        <taxon>Saccharomycotina</taxon>
        <taxon>Saccharomycetes</taxon>
        <taxon>Saccharomycetales</taxon>
        <taxon>Saccharomycetaceae</taxon>
        <taxon>Lachancea</taxon>
    </lineage>
</organism>
<dbReference type="GO" id="GO:0030627">
    <property type="term" value="F:pre-mRNA 5'-splice site binding"/>
    <property type="evidence" value="ECO:0007669"/>
    <property type="project" value="InterPro"/>
</dbReference>
<keyword evidence="5" id="KW-0694">RNA-binding</keyword>
<dbReference type="PROSITE" id="PS50171">
    <property type="entry name" value="ZF_MATRIN"/>
    <property type="match status" value="1"/>
</dbReference>
<dbReference type="AlphaFoldDB" id="A0A1G4J2U2"/>
<evidence type="ECO:0000256" key="5">
    <source>
        <dbReference type="ARBA" id="ARBA00022884"/>
    </source>
</evidence>
<gene>
    <name evidence="10" type="ORF">LAME_0C06590G</name>
</gene>
<proteinExistence type="predicted"/>
<reference evidence="11" key="1">
    <citation type="submission" date="2016-03" db="EMBL/GenBank/DDBJ databases">
        <authorList>
            <person name="Devillers Hugo."/>
        </authorList>
    </citation>
    <scope>NUCLEOTIDE SEQUENCE [LARGE SCALE GENOMIC DNA]</scope>
</reference>
<evidence type="ECO:0000256" key="3">
    <source>
        <dbReference type="ARBA" id="ARBA00022771"/>
    </source>
</evidence>
<dbReference type="Gene3D" id="3.30.160.60">
    <property type="entry name" value="Classic Zinc Finger"/>
    <property type="match status" value="1"/>
</dbReference>
<feature type="domain" description="Matrin-type" evidence="9">
    <location>
        <begin position="4"/>
        <end position="36"/>
    </location>
</feature>
<accession>A0A1G4J2U2</accession>
<keyword evidence="2" id="KW-0479">Metal-binding</keyword>
<keyword evidence="11" id="KW-1185">Reference proteome</keyword>
<evidence type="ECO:0000256" key="8">
    <source>
        <dbReference type="SAM" id="MobiDB-lite"/>
    </source>
</evidence>
<feature type="compositionally biased region" description="Low complexity" evidence="8">
    <location>
        <begin position="152"/>
        <end position="168"/>
    </location>
</feature>
<name>A0A1G4J2U2_9SACH</name>
<dbReference type="InterPro" id="IPR000690">
    <property type="entry name" value="Matrin/U1-C_Znf_C2H2"/>
</dbReference>
<dbReference type="SUPFAM" id="SSF57667">
    <property type="entry name" value="beta-beta-alpha zinc fingers"/>
    <property type="match status" value="1"/>
</dbReference>
<keyword evidence="3" id="KW-0863">Zinc-finger</keyword>
<evidence type="ECO:0000256" key="4">
    <source>
        <dbReference type="ARBA" id="ARBA00022833"/>
    </source>
</evidence>
<evidence type="ECO:0000256" key="2">
    <source>
        <dbReference type="ARBA" id="ARBA00022723"/>
    </source>
</evidence>
<evidence type="ECO:0000256" key="6">
    <source>
        <dbReference type="ARBA" id="ARBA00023242"/>
    </source>
</evidence>
<dbReference type="PANTHER" id="PTHR31148:SF1">
    <property type="entry name" value="U1 SMALL NUCLEAR RIBONUCLEOPROTEIN C"/>
    <property type="match status" value="1"/>
</dbReference>
<protein>
    <submittedName>
        <fullName evidence="10">LAME_0C06590g1_1</fullName>
    </submittedName>
</protein>
<evidence type="ECO:0000256" key="1">
    <source>
        <dbReference type="ARBA" id="ARBA00004123"/>
    </source>
</evidence>
<dbReference type="GO" id="GO:0000395">
    <property type="term" value="P:mRNA 5'-splice site recognition"/>
    <property type="evidence" value="ECO:0007669"/>
    <property type="project" value="InterPro"/>
</dbReference>
<dbReference type="SMART" id="SM00451">
    <property type="entry name" value="ZnF_U1"/>
    <property type="match status" value="1"/>
</dbReference>
<dbReference type="OrthoDB" id="76567at2759"/>
<evidence type="ECO:0000313" key="11">
    <source>
        <dbReference type="Proteomes" id="UP000191144"/>
    </source>
</evidence>